<dbReference type="Gene3D" id="3.40.50.1820">
    <property type="entry name" value="alpha/beta hydrolase"/>
    <property type="match status" value="1"/>
</dbReference>
<dbReference type="PRINTS" id="PR00412">
    <property type="entry name" value="EPOXHYDRLASE"/>
</dbReference>
<dbReference type="InterPro" id="IPR050228">
    <property type="entry name" value="Carboxylesterase_BioH"/>
</dbReference>
<feature type="domain" description="AB hydrolase-1" evidence="1">
    <location>
        <begin position="21"/>
        <end position="259"/>
    </location>
</feature>
<dbReference type="SUPFAM" id="SSF53474">
    <property type="entry name" value="alpha/beta-Hydrolases"/>
    <property type="match status" value="1"/>
</dbReference>
<dbReference type="PANTHER" id="PTHR43194">
    <property type="entry name" value="HYDROLASE ALPHA/BETA FOLD FAMILY"/>
    <property type="match status" value="1"/>
</dbReference>
<sequence>MPVEPSPIALAVAPSGAGRPLVLLHGWGLSSLVFSPLRAALGEGLRVIAPDLRGHGRSPAAPSATLEDHVADLVALFERLELREALLAGWSLGAQVALAAVPRLAPRLAGLALLAGTPRFTRAEGWECGLPASTVEAMALRFRRDPARVLSRFFDGMFAPGEASPEAVRRRSEELLLAAPPPSEAAALAGLDQLLRVDLRGDLAGVAAPALVLHGDADAVCPPGAGAYLAERLPRARLVRLAGAGHAPFVTRPAECARALARFAGELP</sequence>
<organism evidence="2 3">
    <name type="scientific">Anaeromyxobacter paludicola</name>
    <dbReference type="NCBI Taxonomy" id="2918171"/>
    <lineage>
        <taxon>Bacteria</taxon>
        <taxon>Pseudomonadati</taxon>
        <taxon>Myxococcota</taxon>
        <taxon>Myxococcia</taxon>
        <taxon>Myxococcales</taxon>
        <taxon>Cystobacterineae</taxon>
        <taxon>Anaeromyxobacteraceae</taxon>
        <taxon>Anaeromyxobacter</taxon>
    </lineage>
</organism>
<keyword evidence="3" id="KW-1185">Reference proteome</keyword>
<dbReference type="InterPro" id="IPR029058">
    <property type="entry name" value="AB_hydrolase_fold"/>
</dbReference>
<dbReference type="PRINTS" id="PR00111">
    <property type="entry name" value="ABHYDROLASE"/>
</dbReference>
<dbReference type="EMBL" id="AP025592">
    <property type="protein sequence ID" value="BDG10333.1"/>
    <property type="molecule type" value="Genomic_DNA"/>
</dbReference>
<name>A0ABN6NE94_9BACT</name>
<dbReference type="InterPro" id="IPR000073">
    <property type="entry name" value="AB_hydrolase_1"/>
</dbReference>
<reference evidence="3" key="1">
    <citation type="journal article" date="2022" name="Int. J. Syst. Evol. Microbiol.">
        <title>Anaeromyxobacter oryzae sp. nov., Anaeromyxobacter diazotrophicus sp. nov. and Anaeromyxobacter paludicola sp. nov., isolated from paddy soils.</title>
        <authorList>
            <person name="Itoh H."/>
            <person name="Xu Z."/>
            <person name="Mise K."/>
            <person name="Masuda Y."/>
            <person name="Ushijima N."/>
            <person name="Hayakawa C."/>
            <person name="Shiratori Y."/>
            <person name="Senoo K."/>
        </authorList>
    </citation>
    <scope>NUCLEOTIDE SEQUENCE [LARGE SCALE GENOMIC DNA]</scope>
    <source>
        <strain evidence="3">Red630</strain>
    </source>
</reference>
<evidence type="ECO:0000313" key="3">
    <source>
        <dbReference type="Proteomes" id="UP001162734"/>
    </source>
</evidence>
<proteinExistence type="predicted"/>
<accession>A0ABN6NE94</accession>
<dbReference type="Proteomes" id="UP001162734">
    <property type="component" value="Chromosome"/>
</dbReference>
<dbReference type="PANTHER" id="PTHR43194:SF2">
    <property type="entry name" value="PEROXISOMAL MEMBRANE PROTEIN LPX1"/>
    <property type="match status" value="1"/>
</dbReference>
<protein>
    <submittedName>
        <fullName evidence="2">O-methylpimelyl-ACP methylesterase</fullName>
    </submittedName>
</protein>
<dbReference type="RefSeq" id="WP_248342778.1">
    <property type="nucleotide sequence ID" value="NZ_AP025592.1"/>
</dbReference>
<gene>
    <name evidence="2" type="primary">bioH_2</name>
    <name evidence="2" type="ORF">AMPC_34460</name>
</gene>
<evidence type="ECO:0000259" key="1">
    <source>
        <dbReference type="Pfam" id="PF12697"/>
    </source>
</evidence>
<dbReference type="InterPro" id="IPR000639">
    <property type="entry name" value="Epox_hydrolase-like"/>
</dbReference>
<evidence type="ECO:0000313" key="2">
    <source>
        <dbReference type="EMBL" id="BDG10333.1"/>
    </source>
</evidence>
<dbReference type="Pfam" id="PF12697">
    <property type="entry name" value="Abhydrolase_6"/>
    <property type="match status" value="1"/>
</dbReference>